<dbReference type="Proteomes" id="UP000007819">
    <property type="component" value="Chromosome X"/>
</dbReference>
<dbReference type="PANTHER" id="PTHR45913">
    <property type="entry name" value="EPM2A-INTERACTING PROTEIN 1"/>
    <property type="match status" value="1"/>
</dbReference>
<dbReference type="GeneID" id="103308151"/>
<evidence type="ECO:0000313" key="1">
    <source>
        <dbReference type="EnsemblMetazoa" id="XP_008179276.1"/>
    </source>
</evidence>
<dbReference type="RefSeq" id="XP_008179276.1">
    <property type="nucleotide sequence ID" value="XM_008181054.1"/>
</dbReference>
<dbReference type="AlphaFoldDB" id="A0A8R2AYH6"/>
<dbReference type="OMA" id="DAYLICY"/>
<name>A0A8R2AYH6_ACYPI</name>
<keyword evidence="2" id="KW-1185">Reference proteome</keyword>
<dbReference type="EnsemblMetazoa" id="XM_008181054.1">
    <property type="protein sequence ID" value="XP_008179276.1"/>
    <property type="gene ID" value="LOC103308151"/>
</dbReference>
<dbReference type="KEGG" id="api:103308151"/>
<accession>A0A8R2AYH6</accession>
<protein>
    <submittedName>
        <fullName evidence="1">Uncharacterized protein</fullName>
    </submittedName>
</protein>
<evidence type="ECO:0000313" key="2">
    <source>
        <dbReference type="Proteomes" id="UP000007819"/>
    </source>
</evidence>
<proteinExistence type="predicted"/>
<reference evidence="2" key="1">
    <citation type="submission" date="2010-06" db="EMBL/GenBank/DDBJ databases">
        <authorList>
            <person name="Jiang H."/>
            <person name="Abraham K."/>
            <person name="Ali S."/>
            <person name="Alsbrooks S.L."/>
            <person name="Anim B.N."/>
            <person name="Anosike U.S."/>
            <person name="Attaway T."/>
            <person name="Bandaranaike D.P."/>
            <person name="Battles P.K."/>
            <person name="Bell S.N."/>
            <person name="Bell A.V."/>
            <person name="Beltran B."/>
            <person name="Bickham C."/>
            <person name="Bustamante Y."/>
            <person name="Caleb T."/>
            <person name="Canada A."/>
            <person name="Cardenas V."/>
            <person name="Carter K."/>
            <person name="Chacko J."/>
            <person name="Chandrabose M.N."/>
            <person name="Chavez D."/>
            <person name="Chavez A."/>
            <person name="Chen L."/>
            <person name="Chu H.-S."/>
            <person name="Claassen K.J."/>
            <person name="Cockrell R."/>
            <person name="Collins M."/>
            <person name="Cooper J.A."/>
            <person name="Cree A."/>
            <person name="Curry S.M."/>
            <person name="Da Y."/>
            <person name="Dao M.D."/>
            <person name="Das B."/>
            <person name="Davila M.-L."/>
            <person name="Davy-Carroll L."/>
            <person name="Denson S."/>
            <person name="Dinh H."/>
            <person name="Ebong V.E."/>
            <person name="Edwards J.R."/>
            <person name="Egan A."/>
            <person name="El-Daye J."/>
            <person name="Escobedo L."/>
            <person name="Fernandez S."/>
            <person name="Fernando P.R."/>
            <person name="Flagg N."/>
            <person name="Forbes L.D."/>
            <person name="Fowler R.G."/>
            <person name="Fu Q."/>
            <person name="Gabisi R.A."/>
            <person name="Ganer J."/>
            <person name="Garbino Pronczuk A."/>
            <person name="Garcia R.M."/>
            <person name="Garner T."/>
            <person name="Garrett T.E."/>
            <person name="Gonzalez D.A."/>
            <person name="Hamid H."/>
            <person name="Hawkins E.S."/>
            <person name="Hirani K."/>
            <person name="Hogues M.E."/>
            <person name="Hollins B."/>
            <person name="Hsiao C.-H."/>
            <person name="Jabil R."/>
            <person name="James M.L."/>
            <person name="Jhangiani S.N."/>
            <person name="Johnson B."/>
            <person name="Johnson Q."/>
            <person name="Joshi V."/>
            <person name="Kalu J.B."/>
            <person name="Kam C."/>
            <person name="Kashfia A."/>
            <person name="Keebler J."/>
            <person name="Kisamo H."/>
            <person name="Kovar C.L."/>
            <person name="Lago L.A."/>
            <person name="Lai C.-Y."/>
            <person name="Laidlaw J."/>
            <person name="Lara F."/>
            <person name="Le T.-K."/>
            <person name="Lee S.L."/>
            <person name="Legall F.H."/>
            <person name="Lemon S.J."/>
            <person name="Lewis L.R."/>
            <person name="Li B."/>
            <person name="Liu Y."/>
            <person name="Liu Y.-S."/>
            <person name="Lopez J."/>
            <person name="Lozado R.J."/>
            <person name="Lu J."/>
            <person name="Madu R.C."/>
            <person name="Maheshwari M."/>
            <person name="Maheshwari R."/>
            <person name="Malloy K."/>
            <person name="Martinez E."/>
            <person name="Mathew T."/>
            <person name="Mercado I.C."/>
            <person name="Mercado C."/>
            <person name="Meyer B."/>
            <person name="Montgomery K."/>
            <person name="Morgan M.B."/>
            <person name="Munidasa M."/>
            <person name="Nazareth L.V."/>
            <person name="Nelson J."/>
            <person name="Ng B.M."/>
            <person name="Nguyen N.B."/>
            <person name="Nguyen P.Q."/>
            <person name="Nguyen T."/>
            <person name="Obregon M."/>
            <person name="Okwuonu G.O."/>
            <person name="Onwere C.G."/>
            <person name="Orozco G."/>
            <person name="Parra A."/>
            <person name="Patel S."/>
            <person name="Patil S."/>
            <person name="Perez A."/>
            <person name="Perez Y."/>
            <person name="Pham C."/>
            <person name="Primus E.L."/>
            <person name="Pu L.-L."/>
            <person name="Puazo M."/>
            <person name="Qin X."/>
            <person name="Quiroz J.B."/>
            <person name="Reese J."/>
            <person name="Richards S."/>
            <person name="Rives C.M."/>
            <person name="Robberts R."/>
            <person name="Ruiz S.J."/>
            <person name="Ruiz M.J."/>
            <person name="Santibanez J."/>
            <person name="Schneider B.W."/>
            <person name="Sisson I."/>
            <person name="Smith M."/>
            <person name="Sodergren E."/>
            <person name="Song X.-Z."/>
            <person name="Song B.B."/>
            <person name="Summersgill H."/>
            <person name="Thelus R."/>
            <person name="Thornton R.D."/>
            <person name="Trejos Z.Y."/>
            <person name="Usmani K."/>
            <person name="Vattathil S."/>
            <person name="Villasana D."/>
            <person name="Walker D.L."/>
            <person name="Wang S."/>
            <person name="Wang K."/>
            <person name="White C.S."/>
            <person name="Williams A.C."/>
            <person name="Williamson J."/>
            <person name="Wilson K."/>
            <person name="Woghiren I.O."/>
            <person name="Woodworth J.R."/>
            <person name="Worley K.C."/>
            <person name="Wright R.A."/>
            <person name="Wu W."/>
            <person name="Young L."/>
            <person name="Zhang L."/>
            <person name="Zhang J."/>
            <person name="Zhu Y."/>
            <person name="Muzny D.M."/>
            <person name="Weinstock G."/>
            <person name="Gibbs R.A."/>
        </authorList>
    </citation>
    <scope>NUCLEOTIDE SEQUENCE [LARGE SCALE GENOMIC DNA]</scope>
    <source>
        <strain evidence="2">LSR1</strain>
    </source>
</reference>
<reference evidence="1" key="2">
    <citation type="submission" date="2022-06" db="UniProtKB">
        <authorList>
            <consortium name="EnsemblMetazoa"/>
        </authorList>
    </citation>
    <scope>IDENTIFICATION</scope>
</reference>
<dbReference type="OrthoDB" id="10067200at2759"/>
<sequence length="233" mass="26476">MEKFLNIESKRKQNEDNCKEENKLLAADSMVPNKLKRHLETNHSTLNNKSRDYFVRQLAKLEKQSSSFVKQTSVPSKALLASYKVAFRIAQCKKSHTIAEELILPSAIDMLDEATDNNKDAYLICYVRFMDGVDIIEELLFCKSILSGTKAKDLFDITNNFMDHNNIKWENCLGVCTDGARAIFSDDTAILVTDKSIDNLFNESNKVLNNVQLKLDVGLSEVNSLNKLLELFQ</sequence>
<organism evidence="1 2">
    <name type="scientific">Acyrthosiphon pisum</name>
    <name type="common">Pea aphid</name>
    <dbReference type="NCBI Taxonomy" id="7029"/>
    <lineage>
        <taxon>Eukaryota</taxon>
        <taxon>Metazoa</taxon>
        <taxon>Ecdysozoa</taxon>
        <taxon>Arthropoda</taxon>
        <taxon>Hexapoda</taxon>
        <taxon>Insecta</taxon>
        <taxon>Pterygota</taxon>
        <taxon>Neoptera</taxon>
        <taxon>Paraneoptera</taxon>
        <taxon>Hemiptera</taxon>
        <taxon>Sternorrhyncha</taxon>
        <taxon>Aphidomorpha</taxon>
        <taxon>Aphidoidea</taxon>
        <taxon>Aphididae</taxon>
        <taxon>Macrosiphini</taxon>
        <taxon>Acyrthosiphon</taxon>
    </lineage>
</organism>
<dbReference type="PANTHER" id="PTHR45913:SF19">
    <property type="entry name" value="LOW QUALITY PROTEIN: ZINC FINGER BED DOMAIN-CONTAINING PROTEIN 5-LIKE"/>
    <property type="match status" value="1"/>
</dbReference>